<dbReference type="AlphaFoldDB" id="A0A8J4H9F9"/>
<gene>
    <name evidence="3" type="ORF">XYCOK13_41670</name>
</gene>
<feature type="domain" description="SLH" evidence="2">
    <location>
        <begin position="86"/>
        <end position="149"/>
    </location>
</feature>
<protein>
    <submittedName>
        <fullName evidence="3">S-layer homology domain-containing protein</fullName>
    </submittedName>
</protein>
<proteinExistence type="predicted"/>
<reference evidence="3" key="1">
    <citation type="submission" date="2021-04" db="EMBL/GenBank/DDBJ databases">
        <title>Draft genome sequence of Xylanibacillus composti strain K13.</title>
        <authorList>
            <person name="Uke A."/>
            <person name="Chhe C."/>
            <person name="Baramee S."/>
            <person name="Kosugi A."/>
        </authorList>
    </citation>
    <scope>NUCLEOTIDE SEQUENCE</scope>
    <source>
        <strain evidence="3">K13</strain>
    </source>
</reference>
<keyword evidence="1" id="KW-0732">Signal</keyword>
<feature type="chain" id="PRO_5035217633" evidence="1">
    <location>
        <begin position="30"/>
        <end position="325"/>
    </location>
</feature>
<evidence type="ECO:0000256" key="1">
    <source>
        <dbReference type="SAM" id="SignalP"/>
    </source>
</evidence>
<keyword evidence="4" id="KW-1185">Reference proteome</keyword>
<organism evidence="3 4">
    <name type="scientific">Xylanibacillus composti</name>
    <dbReference type="NCBI Taxonomy" id="1572762"/>
    <lineage>
        <taxon>Bacteria</taxon>
        <taxon>Bacillati</taxon>
        <taxon>Bacillota</taxon>
        <taxon>Bacilli</taxon>
        <taxon>Bacillales</taxon>
        <taxon>Paenibacillaceae</taxon>
        <taxon>Xylanibacillus</taxon>
    </lineage>
</organism>
<dbReference type="InterPro" id="IPR051465">
    <property type="entry name" value="Cell_Envelope_Struct_Comp"/>
</dbReference>
<feature type="domain" description="SLH" evidence="2">
    <location>
        <begin position="27"/>
        <end position="85"/>
    </location>
</feature>
<dbReference type="PANTHER" id="PTHR43308">
    <property type="entry name" value="OUTER MEMBRANE PROTEIN ALPHA-RELATED"/>
    <property type="match status" value="1"/>
</dbReference>
<dbReference type="EMBL" id="BOVK01000081">
    <property type="protein sequence ID" value="GIQ71343.1"/>
    <property type="molecule type" value="Genomic_DNA"/>
</dbReference>
<accession>A0A8J4H9F9</accession>
<dbReference type="RefSeq" id="WP_213414138.1">
    <property type="nucleotide sequence ID" value="NZ_BOVK01000081.1"/>
</dbReference>
<dbReference type="PANTHER" id="PTHR43308:SF5">
    <property type="entry name" value="S-LAYER PROTEIN _ PEPTIDOGLYCAN ENDO-BETA-N-ACETYLGLUCOSAMINIDASE"/>
    <property type="match status" value="1"/>
</dbReference>
<evidence type="ECO:0000313" key="3">
    <source>
        <dbReference type="EMBL" id="GIQ71343.1"/>
    </source>
</evidence>
<evidence type="ECO:0000313" key="4">
    <source>
        <dbReference type="Proteomes" id="UP000677918"/>
    </source>
</evidence>
<dbReference type="Pfam" id="PF00395">
    <property type="entry name" value="SLH"/>
    <property type="match status" value="3"/>
</dbReference>
<dbReference type="Proteomes" id="UP000677918">
    <property type="component" value="Unassembled WGS sequence"/>
</dbReference>
<comment type="caution">
    <text evidence="3">The sequence shown here is derived from an EMBL/GenBank/DDBJ whole genome shotgun (WGS) entry which is preliminary data.</text>
</comment>
<feature type="signal peptide" evidence="1">
    <location>
        <begin position="1"/>
        <end position="29"/>
    </location>
</feature>
<name>A0A8J4H9F9_9BACL</name>
<dbReference type="InterPro" id="IPR001119">
    <property type="entry name" value="SLH_dom"/>
</dbReference>
<evidence type="ECO:0000259" key="2">
    <source>
        <dbReference type="PROSITE" id="PS51272"/>
    </source>
</evidence>
<dbReference type="PROSITE" id="PS51272">
    <property type="entry name" value="SLH"/>
    <property type="match status" value="3"/>
</dbReference>
<feature type="domain" description="SLH" evidence="2">
    <location>
        <begin position="150"/>
        <end position="211"/>
    </location>
</feature>
<sequence>MKKRNVVIGLALTLCLAVGNIAPAIQANAADRSDYTGHWANETIEKWIHMHMLNGFPDGSIRPDQPITRAEFIVFANLAFGFTGGAAIPFHDVNEADWYATAVAEALQAGYVSGYIDGSFRPMQEVSRQEAAQMVTQMMELHPDPAAAASFVDAAAITDWSRGAVGAVTAHRIMNGYPDGRFRPERSLTRAEAIVLLEQARAARGTTANESDTMAERVIIDEEGGTFGPNDGSLRRIVGDVLVAAPDATLRNLIIEGDLVIAQEVGEGDVDLQNVEVQGTMTVHGGGSDSIRLHDSAIIRLVIDKAGGAVRIVVSGNTSVEETIV</sequence>